<evidence type="ECO:0000256" key="1">
    <source>
        <dbReference type="ARBA" id="ARBA00004236"/>
    </source>
</evidence>
<proteinExistence type="predicted"/>
<reference evidence="10 11" key="1">
    <citation type="submission" date="2017-03" db="EMBL/GenBank/DDBJ databases">
        <title>Draft genome sequence of Streptomyces scabrisporus NF3, endophyte isolated from Amphipterygium adstringens.</title>
        <authorList>
            <person name="Vazquez M."/>
            <person name="Ceapa C.D."/>
            <person name="Rodriguez Luna D."/>
            <person name="Sanchez Esquivel S."/>
        </authorList>
    </citation>
    <scope>NUCLEOTIDE SEQUENCE [LARGE SCALE GENOMIC DNA]</scope>
    <source>
        <strain evidence="10 11">NF3</strain>
    </source>
</reference>
<dbReference type="GO" id="GO:0051607">
    <property type="term" value="P:defense response to virus"/>
    <property type="evidence" value="ECO:0007669"/>
    <property type="project" value="UniProtKB-KW"/>
</dbReference>
<comment type="subcellular location">
    <subcellularLocation>
        <location evidence="1">Cell membrane</location>
    </subcellularLocation>
</comment>
<dbReference type="STRING" id="159449.B4N89_15740"/>
<evidence type="ECO:0000313" key="10">
    <source>
        <dbReference type="EMBL" id="OPC82194.1"/>
    </source>
</evidence>
<dbReference type="Pfam" id="PF18967">
    <property type="entry name" value="PycTM"/>
    <property type="match status" value="1"/>
</dbReference>
<protein>
    <recommendedName>
        <fullName evidence="9">Pycsar effector protein domain-containing protein</fullName>
    </recommendedName>
</protein>
<keyword evidence="2" id="KW-1003">Cell membrane</keyword>
<comment type="caution">
    <text evidence="10">The sequence shown here is derived from an EMBL/GenBank/DDBJ whole genome shotgun (WGS) entry which is preliminary data.</text>
</comment>
<name>A0A1T3NZK6_9ACTN</name>
<dbReference type="OrthoDB" id="4320081at2"/>
<feature type="transmembrane region" description="Helical" evidence="8">
    <location>
        <begin position="40"/>
        <end position="60"/>
    </location>
</feature>
<keyword evidence="11" id="KW-1185">Reference proteome</keyword>
<keyword evidence="7 8" id="KW-0472">Membrane</keyword>
<dbReference type="RefSeq" id="WP_078976465.1">
    <property type="nucleotide sequence ID" value="NZ_MWQN01000001.1"/>
</dbReference>
<keyword evidence="3 8" id="KW-0812">Transmembrane</keyword>
<dbReference type="AlphaFoldDB" id="A0A1T3NZK6"/>
<evidence type="ECO:0000313" key="11">
    <source>
        <dbReference type="Proteomes" id="UP000190037"/>
    </source>
</evidence>
<sequence>MTPAGQAPDPPARTFDLRTAERLLKDLRQEAARVDTKSSVLVGAQGMVAAVLVGVLSTRGWHPGGLAALGQWLWWTGTACLMVSLSALLMAVTPRYRARAWQPGMPITHFADIRSAAGHRPTALGEALRDTERAPEATILVALTENSRIVAGKYRSLRIGTACFVAALILLPGSLLAA</sequence>
<gene>
    <name evidence="10" type="ORF">B4N89_15740</name>
</gene>
<evidence type="ECO:0000256" key="8">
    <source>
        <dbReference type="SAM" id="Phobius"/>
    </source>
</evidence>
<dbReference type="Proteomes" id="UP000190037">
    <property type="component" value="Unassembled WGS sequence"/>
</dbReference>
<evidence type="ECO:0000256" key="4">
    <source>
        <dbReference type="ARBA" id="ARBA00022741"/>
    </source>
</evidence>
<keyword evidence="4" id="KW-0547">Nucleotide-binding</keyword>
<evidence type="ECO:0000256" key="7">
    <source>
        <dbReference type="ARBA" id="ARBA00023136"/>
    </source>
</evidence>
<keyword evidence="5 8" id="KW-1133">Transmembrane helix</keyword>
<evidence type="ECO:0000259" key="9">
    <source>
        <dbReference type="Pfam" id="PF18967"/>
    </source>
</evidence>
<dbReference type="EMBL" id="MWQN01000001">
    <property type="protein sequence ID" value="OPC82194.1"/>
    <property type="molecule type" value="Genomic_DNA"/>
</dbReference>
<evidence type="ECO:0000256" key="2">
    <source>
        <dbReference type="ARBA" id="ARBA00022475"/>
    </source>
</evidence>
<keyword evidence="6" id="KW-0051">Antiviral defense</keyword>
<dbReference type="InterPro" id="IPR043760">
    <property type="entry name" value="PycTM_dom"/>
</dbReference>
<dbReference type="GO" id="GO:0000166">
    <property type="term" value="F:nucleotide binding"/>
    <property type="evidence" value="ECO:0007669"/>
    <property type="project" value="UniProtKB-KW"/>
</dbReference>
<accession>A0A1T3NZK6</accession>
<organism evidence="10 11">
    <name type="scientific">Embleya scabrispora</name>
    <dbReference type="NCBI Taxonomy" id="159449"/>
    <lineage>
        <taxon>Bacteria</taxon>
        <taxon>Bacillati</taxon>
        <taxon>Actinomycetota</taxon>
        <taxon>Actinomycetes</taxon>
        <taxon>Kitasatosporales</taxon>
        <taxon>Streptomycetaceae</taxon>
        <taxon>Embleya</taxon>
    </lineage>
</organism>
<evidence type="ECO:0000256" key="6">
    <source>
        <dbReference type="ARBA" id="ARBA00023118"/>
    </source>
</evidence>
<dbReference type="GO" id="GO:0005886">
    <property type="term" value="C:plasma membrane"/>
    <property type="evidence" value="ECO:0007669"/>
    <property type="project" value="UniProtKB-SubCell"/>
</dbReference>
<feature type="transmembrane region" description="Helical" evidence="8">
    <location>
        <begin position="157"/>
        <end position="177"/>
    </location>
</feature>
<evidence type="ECO:0000256" key="3">
    <source>
        <dbReference type="ARBA" id="ARBA00022692"/>
    </source>
</evidence>
<evidence type="ECO:0000256" key="5">
    <source>
        <dbReference type="ARBA" id="ARBA00022989"/>
    </source>
</evidence>
<feature type="transmembrane region" description="Helical" evidence="8">
    <location>
        <begin position="72"/>
        <end position="92"/>
    </location>
</feature>
<feature type="domain" description="Pycsar effector protein" evidence="9">
    <location>
        <begin position="20"/>
        <end position="173"/>
    </location>
</feature>